<feature type="region of interest" description="Disordered" evidence="1">
    <location>
        <begin position="179"/>
        <end position="242"/>
    </location>
</feature>
<feature type="region of interest" description="Disordered" evidence="1">
    <location>
        <begin position="21"/>
        <end position="112"/>
    </location>
</feature>
<dbReference type="Proteomes" id="UP000242696">
    <property type="component" value="Segment"/>
</dbReference>
<protein>
    <submittedName>
        <fullName evidence="2">ORF88L</fullName>
    </submittedName>
    <submittedName>
        <fullName evidence="3">ORF88R</fullName>
    </submittedName>
</protein>
<dbReference type="EMBL" id="MG271984">
    <property type="protein sequence ID" value="AUG72329.1"/>
    <property type="molecule type" value="Genomic_DNA"/>
</dbReference>
<evidence type="ECO:0000256" key="1">
    <source>
        <dbReference type="SAM" id="MobiDB-lite"/>
    </source>
</evidence>
<dbReference type="GeneID" id="35414727"/>
<feature type="compositionally biased region" description="Low complexity" evidence="1">
    <location>
        <begin position="29"/>
        <end position="42"/>
    </location>
</feature>
<accession>A0A2H5AJE8</accession>
<dbReference type="EMBL" id="MG271984">
    <property type="protein sequence ID" value="AUG72259.1"/>
    <property type="molecule type" value="Genomic_DNA"/>
</dbReference>
<feature type="region of interest" description="Disordered" evidence="1">
    <location>
        <begin position="293"/>
        <end position="338"/>
    </location>
</feature>
<dbReference type="KEGG" id="vg:35414650"/>
<organism evidence="2">
    <name type="scientific">black bullhead herpesvirus</name>
    <dbReference type="NCBI Taxonomy" id="508441"/>
    <lineage>
        <taxon>Viruses</taxon>
        <taxon>Duplodnaviria</taxon>
        <taxon>Heunggongvirae</taxon>
        <taxon>Peploviricota</taxon>
        <taxon>Herviviricetes</taxon>
        <taxon>Herpesvirales</taxon>
        <taxon>Alloherpesviridae</taxon>
        <taxon>Ictavirus</taxon>
        <taxon>Ictavirus ictaluridallo2</taxon>
    </lineage>
</organism>
<dbReference type="KEGG" id="vg:35414727"/>
<dbReference type="GeneID" id="35414650"/>
<sequence length="488" mass="53858">MASNMARAGHVHWCLQLFSELGPRDDDQSSSSSSSSGSSVSGDTPDWVSTILETSDDDLSSMPSPVSDRTSSAFSWASDDEEGDDDVFEAAPGGSWSERTPAEVEVRTPGSSDDEVVCLGVVEKVRLVREGGVWRVAERRVEAPTPYPWANPEEPTAEDFFTEFAEFDELDELAAAIANTPGSPSQYSPPSPDPSHHEDEYENPPSPTDYSPTSPRRESLDEEAPAYSPITSPEWDYETRASPRAPEVAEVAEVAPTRGFHMGPLLSDAWVSYEEYANDFIMDYRTLYHPHRDTPYSPDERRAGETPHGPYVPDSPVAGPSRKRGRKGETKGAPPKKKALVEGWDEDWEAELQRIRDGYMGTPITRHDLLPATVEICPISNCFFSGLKPEINGPTVCKCAICKHDGQCLCLARCARNCPDYECTCVDIATDNGRDPNPIFDPEDTRNFFIDECLAKGLTDEVASDLFTAKTLAFQIRNETRLKELDNA</sequence>
<dbReference type="RefSeq" id="YP_009447830.1">
    <property type="nucleotide sequence ID" value="NC_036579.1"/>
</dbReference>
<feature type="compositionally biased region" description="Polar residues" evidence="1">
    <location>
        <begin position="61"/>
        <end position="75"/>
    </location>
</feature>
<reference evidence="2" key="1">
    <citation type="journal article" date="2018" name="Arch. Virol.">
        <title>Complete genome sequence and analysis of ictalurid herpesvirus 2.</title>
        <authorList>
            <person name="Borzak R."/>
            <person name="Haluk T."/>
            <person name="Bartha D."/>
            <person name="Doszpoly A."/>
        </authorList>
    </citation>
    <scope>NUCLEOTIDE SEQUENCE</scope>
    <source>
        <strain evidence="2">760/94</strain>
    </source>
</reference>
<dbReference type="RefSeq" id="YP_009447907.1">
    <property type="nucleotide sequence ID" value="NC_036579.1"/>
</dbReference>
<name>A0A2H5AJE8_9VIRU</name>
<feature type="compositionally biased region" description="Basic and acidic residues" evidence="1">
    <location>
        <begin position="293"/>
        <end position="305"/>
    </location>
</feature>
<proteinExistence type="predicted"/>
<evidence type="ECO:0000313" key="4">
    <source>
        <dbReference type="Proteomes" id="UP000242696"/>
    </source>
</evidence>
<evidence type="ECO:0000313" key="3">
    <source>
        <dbReference type="EMBL" id="AUG72329.1"/>
    </source>
</evidence>
<evidence type="ECO:0000313" key="2">
    <source>
        <dbReference type="EMBL" id="AUG72259.1"/>
    </source>
</evidence>
<keyword evidence="4" id="KW-1185">Reference proteome</keyword>
<feature type="compositionally biased region" description="Acidic residues" evidence="1">
    <location>
        <begin position="78"/>
        <end position="88"/>
    </location>
</feature>